<sequence length="318" mass="35228">MGAKLRGFFRLFLILVLFMANCYSGEDFGTNSQGSPSDGYGLTTDDARLLPKTVLRYGTDAEVRLSCAAYFRGYPLIWSRENATRLDRNNPDVADGTFWVDPSDGFALVIRNKDRKRYPLTTGNYSCQLDKEGLHNLTTATTDEKYLKNVSDVILVVTYAATPDVRLERIHAKNNSLVLACTYSGHSAIPPLGFYFHFRNPITDTREDRTIFTDDPAGKVRGMDLLSDCSPPNGKKCSGRYVISRNVTLDKLFGKGENPQFEQALILEVPTVNKTDAGHYGCWAGNDAGTGYAQLKVNINDCTDGTTCITTEPASPYY</sequence>
<dbReference type="AlphaFoldDB" id="A0A1W0X7U7"/>
<evidence type="ECO:0000313" key="2">
    <source>
        <dbReference type="EMBL" id="OQV23573.1"/>
    </source>
</evidence>
<dbReference type="Proteomes" id="UP000192578">
    <property type="component" value="Unassembled WGS sequence"/>
</dbReference>
<protein>
    <recommendedName>
        <fullName evidence="4">Ig-like domain-containing protein</fullName>
    </recommendedName>
</protein>
<name>A0A1W0X7U7_HYPEX</name>
<proteinExistence type="predicted"/>
<comment type="caution">
    <text evidence="2">The sequence shown here is derived from an EMBL/GenBank/DDBJ whole genome shotgun (WGS) entry which is preliminary data.</text>
</comment>
<feature type="chain" id="PRO_5010705998" description="Ig-like domain-containing protein" evidence="1">
    <location>
        <begin position="25"/>
        <end position="318"/>
    </location>
</feature>
<organism evidence="2 3">
    <name type="scientific">Hypsibius exemplaris</name>
    <name type="common">Freshwater tardigrade</name>
    <dbReference type="NCBI Taxonomy" id="2072580"/>
    <lineage>
        <taxon>Eukaryota</taxon>
        <taxon>Metazoa</taxon>
        <taxon>Ecdysozoa</taxon>
        <taxon>Tardigrada</taxon>
        <taxon>Eutardigrada</taxon>
        <taxon>Parachela</taxon>
        <taxon>Hypsibioidea</taxon>
        <taxon>Hypsibiidae</taxon>
        <taxon>Hypsibius</taxon>
    </lineage>
</organism>
<dbReference type="OrthoDB" id="5970915at2759"/>
<evidence type="ECO:0008006" key="4">
    <source>
        <dbReference type="Google" id="ProtNLM"/>
    </source>
</evidence>
<dbReference type="EMBL" id="MTYJ01000011">
    <property type="protein sequence ID" value="OQV23573.1"/>
    <property type="molecule type" value="Genomic_DNA"/>
</dbReference>
<evidence type="ECO:0000256" key="1">
    <source>
        <dbReference type="SAM" id="SignalP"/>
    </source>
</evidence>
<keyword evidence="1" id="KW-0732">Signal</keyword>
<dbReference type="SUPFAM" id="SSF48726">
    <property type="entry name" value="Immunoglobulin"/>
    <property type="match status" value="1"/>
</dbReference>
<gene>
    <name evidence="2" type="ORF">BV898_02691</name>
</gene>
<feature type="signal peptide" evidence="1">
    <location>
        <begin position="1"/>
        <end position="24"/>
    </location>
</feature>
<reference evidence="3" key="1">
    <citation type="submission" date="2017-01" db="EMBL/GenBank/DDBJ databases">
        <title>Comparative genomics of anhydrobiosis in the tardigrade Hypsibius dujardini.</title>
        <authorList>
            <person name="Yoshida Y."/>
            <person name="Koutsovoulos G."/>
            <person name="Laetsch D."/>
            <person name="Stevens L."/>
            <person name="Kumar S."/>
            <person name="Horikawa D."/>
            <person name="Ishino K."/>
            <person name="Komine S."/>
            <person name="Tomita M."/>
            <person name="Blaxter M."/>
            <person name="Arakawa K."/>
        </authorList>
    </citation>
    <scope>NUCLEOTIDE SEQUENCE [LARGE SCALE GENOMIC DNA]</scope>
    <source>
        <strain evidence="3">Z151</strain>
    </source>
</reference>
<evidence type="ECO:0000313" key="3">
    <source>
        <dbReference type="Proteomes" id="UP000192578"/>
    </source>
</evidence>
<dbReference type="InterPro" id="IPR036179">
    <property type="entry name" value="Ig-like_dom_sf"/>
</dbReference>
<accession>A0A1W0X7U7</accession>
<keyword evidence="3" id="KW-1185">Reference proteome</keyword>